<organism evidence="1 2">
    <name type="scientific">Acetobacter orientalis</name>
    <dbReference type="NCBI Taxonomy" id="146474"/>
    <lineage>
        <taxon>Bacteria</taxon>
        <taxon>Pseudomonadati</taxon>
        <taxon>Pseudomonadota</taxon>
        <taxon>Alphaproteobacteria</taxon>
        <taxon>Acetobacterales</taxon>
        <taxon>Acetobacteraceae</taxon>
        <taxon>Acetobacter</taxon>
    </lineage>
</organism>
<dbReference type="AlphaFoldDB" id="A0A2Z5ZML1"/>
<name>A0A2Z5ZML1_9PROT</name>
<geneLocation type="plasmid" evidence="2">
    <name>paof1 fan1 dna</name>
</geneLocation>
<evidence type="ECO:0000313" key="2">
    <source>
        <dbReference type="Proteomes" id="UP000270034"/>
    </source>
</evidence>
<reference evidence="1 2" key="1">
    <citation type="submission" date="2018-02" db="EMBL/GenBank/DDBJ databases">
        <title>Acetobacter orientalis genome.</title>
        <authorList>
            <person name="Nakashima N."/>
            <person name="Tamura T."/>
        </authorList>
    </citation>
    <scope>NUCLEOTIDE SEQUENCE [LARGE SCALE GENOMIC DNA]</scope>
    <source>
        <strain evidence="1 2">FAN1</strain>
        <plasmid evidence="2">paof1 fan1 dna</plasmid>
    </source>
</reference>
<dbReference type="Proteomes" id="UP000270034">
    <property type="component" value="Plasmid pAOF1"/>
</dbReference>
<evidence type="ECO:0000313" key="1">
    <source>
        <dbReference type="EMBL" id="BBC81746.1"/>
    </source>
</evidence>
<sequence>MGKTGRRLRQSCSALFINHLMFSAQSQIGWAGKAAPSGAQRLALERPHKLWQPFLSLHLSVVSVYALVSDMQPPKYLSTWLT</sequence>
<gene>
    <name evidence="1" type="ORF">AcetOrient_orf00080p</name>
</gene>
<dbReference type="EMBL" id="AP018516">
    <property type="protein sequence ID" value="BBC81746.1"/>
    <property type="molecule type" value="Genomic_DNA"/>
</dbReference>
<protein>
    <submittedName>
        <fullName evidence="1">Chromosome partitioning protein ParB</fullName>
    </submittedName>
</protein>
<proteinExistence type="predicted"/>
<dbReference type="KEGG" id="aot:AcetOri_orf00080p"/>
<accession>A0A2Z5ZML1</accession>
<keyword evidence="1" id="KW-0614">Plasmid</keyword>